<dbReference type="InterPro" id="IPR049458">
    <property type="entry name" value="EpsG-like"/>
</dbReference>
<feature type="transmembrane region" description="Helical" evidence="1">
    <location>
        <begin position="121"/>
        <end position="140"/>
    </location>
</feature>
<organism evidence="2 3">
    <name type="scientific">Ideonella paludis</name>
    <dbReference type="NCBI Taxonomy" id="1233411"/>
    <lineage>
        <taxon>Bacteria</taxon>
        <taxon>Pseudomonadati</taxon>
        <taxon>Pseudomonadota</taxon>
        <taxon>Betaproteobacteria</taxon>
        <taxon>Burkholderiales</taxon>
        <taxon>Sphaerotilaceae</taxon>
        <taxon>Ideonella</taxon>
    </lineage>
</organism>
<feature type="transmembrane region" description="Helical" evidence="1">
    <location>
        <begin position="32"/>
        <end position="49"/>
    </location>
</feature>
<evidence type="ECO:0000313" key="3">
    <source>
        <dbReference type="Proteomes" id="UP000672097"/>
    </source>
</evidence>
<proteinExistence type="predicted"/>
<feature type="transmembrane region" description="Helical" evidence="1">
    <location>
        <begin position="234"/>
        <end position="251"/>
    </location>
</feature>
<keyword evidence="1" id="KW-0812">Transmembrane</keyword>
<gene>
    <name evidence="2" type="ORF">KAK11_09795</name>
</gene>
<dbReference type="Pfam" id="PF14897">
    <property type="entry name" value="EpsG"/>
    <property type="match status" value="1"/>
</dbReference>
<accession>A0ABS5DWU7</accession>
<comment type="caution">
    <text evidence="2">The sequence shown here is derived from an EMBL/GenBank/DDBJ whole genome shotgun (WGS) entry which is preliminary data.</text>
</comment>
<sequence>MWPYFILPLIVLWPALTERSQFYGKWKRPMEWYWLFVAAVMAMFIGWRHEVGGDWISYLVYVDDLVGESVSAIRVNNDPAYAVLNWIGANVFGDVYFTNIVSGIIFTGGLFYFCKKLSRPWLGLFVAIPYLVNVVAMGYTRQGVAIGLAMVAIAKLLFENNAGKFLIWIALAAAFHKSAVVLILVALLAGSKGKWLKFFMVAVSAPFLFVLLLQESMDSLVRGYIEAEYSSAGADIRVFMNALPACLFLVFKNRFELKDEHKVFWTWISLLALAFVLLLKISPSSTAVDRLALYWIPLQILVWSSIPDVLGRKGGKNYKWSGLVISSQIFVLMVWLFFSNNSDAWIPYKFYPWEWIWS</sequence>
<evidence type="ECO:0000256" key="1">
    <source>
        <dbReference type="SAM" id="Phobius"/>
    </source>
</evidence>
<feature type="transmembrane region" description="Helical" evidence="1">
    <location>
        <begin position="95"/>
        <end position="114"/>
    </location>
</feature>
<keyword evidence="3" id="KW-1185">Reference proteome</keyword>
<keyword evidence="1" id="KW-0472">Membrane</keyword>
<keyword evidence="1" id="KW-1133">Transmembrane helix</keyword>
<feature type="transmembrane region" description="Helical" evidence="1">
    <location>
        <begin position="318"/>
        <end position="338"/>
    </location>
</feature>
<feature type="transmembrane region" description="Helical" evidence="1">
    <location>
        <begin position="165"/>
        <end position="188"/>
    </location>
</feature>
<reference evidence="2 3" key="1">
    <citation type="submission" date="2021-04" db="EMBL/GenBank/DDBJ databases">
        <title>The genome sequence of type strain Ideonella paludis KCTC 32238.</title>
        <authorList>
            <person name="Liu Y."/>
        </authorList>
    </citation>
    <scope>NUCLEOTIDE SEQUENCE [LARGE SCALE GENOMIC DNA]</scope>
    <source>
        <strain evidence="2 3">KCTC 32238</strain>
    </source>
</reference>
<protein>
    <submittedName>
        <fullName evidence="2">EpsG family protein</fullName>
    </submittedName>
</protein>
<dbReference type="EMBL" id="JAGQDG010000003">
    <property type="protein sequence ID" value="MBQ0935620.1"/>
    <property type="molecule type" value="Genomic_DNA"/>
</dbReference>
<dbReference type="Proteomes" id="UP000672097">
    <property type="component" value="Unassembled WGS sequence"/>
</dbReference>
<name>A0ABS5DWU7_9BURK</name>
<feature type="transmembrane region" description="Helical" evidence="1">
    <location>
        <begin position="195"/>
        <end position="214"/>
    </location>
</feature>
<feature type="transmembrane region" description="Helical" evidence="1">
    <location>
        <begin position="263"/>
        <end position="281"/>
    </location>
</feature>
<evidence type="ECO:0000313" key="2">
    <source>
        <dbReference type="EMBL" id="MBQ0935620.1"/>
    </source>
</evidence>